<dbReference type="GO" id="GO:0008519">
    <property type="term" value="F:ammonium channel activity"/>
    <property type="evidence" value="ECO:0007669"/>
    <property type="project" value="InterPro"/>
</dbReference>
<dbReference type="PANTHER" id="PTHR43029:SF10">
    <property type="entry name" value="AMMONIUM TRANSPORTER MEP2"/>
    <property type="match status" value="1"/>
</dbReference>
<feature type="domain" description="Ammonium transporter AmtB-like" evidence="13">
    <location>
        <begin position="7"/>
        <end position="413"/>
    </location>
</feature>
<feature type="transmembrane region" description="Helical" evidence="12">
    <location>
        <begin position="264"/>
        <end position="284"/>
    </location>
</feature>
<keyword evidence="6 12" id="KW-0812">Transmembrane</keyword>
<keyword evidence="7 12" id="KW-1133">Transmembrane helix</keyword>
<reference evidence="14" key="1">
    <citation type="submission" date="2020-10" db="EMBL/GenBank/DDBJ databases">
        <title>Diversity and distribution of actinomycetes associated with coral in the coast of Hainan.</title>
        <authorList>
            <person name="Li F."/>
        </authorList>
    </citation>
    <scope>NUCLEOTIDE SEQUENCE</scope>
    <source>
        <strain evidence="14">HNM0983</strain>
    </source>
</reference>
<comment type="function">
    <text evidence="11">Involved in the uptake of ammonium/ammonia (NH(4)(+)/NH(3)).</text>
</comment>
<evidence type="ECO:0000256" key="6">
    <source>
        <dbReference type="ARBA" id="ARBA00022692"/>
    </source>
</evidence>
<evidence type="ECO:0000256" key="2">
    <source>
        <dbReference type="ARBA" id="ARBA00005887"/>
    </source>
</evidence>
<keyword evidence="5" id="KW-1003">Cell membrane</keyword>
<dbReference type="PROSITE" id="PS01219">
    <property type="entry name" value="AMMONIUM_TRANSP"/>
    <property type="match status" value="1"/>
</dbReference>
<gene>
    <name evidence="14" type="ORF">IQ251_07995</name>
</gene>
<keyword evidence="15" id="KW-1185">Reference proteome</keyword>
<evidence type="ECO:0000256" key="3">
    <source>
        <dbReference type="ARBA" id="ARBA00011233"/>
    </source>
</evidence>
<dbReference type="NCBIfam" id="TIGR00836">
    <property type="entry name" value="amt"/>
    <property type="match status" value="1"/>
</dbReference>
<dbReference type="GO" id="GO:0005886">
    <property type="term" value="C:plasma membrane"/>
    <property type="evidence" value="ECO:0007669"/>
    <property type="project" value="UniProtKB-SubCell"/>
</dbReference>
<comment type="subcellular location">
    <subcellularLocation>
        <location evidence="1 12">Cell membrane</location>
        <topology evidence="1 12">Multi-pass membrane protein</topology>
    </subcellularLocation>
</comment>
<dbReference type="RefSeq" id="WP_193927827.1">
    <property type="nucleotide sequence ID" value="NZ_JADEYC010000012.1"/>
</dbReference>
<evidence type="ECO:0000256" key="8">
    <source>
        <dbReference type="ARBA" id="ARBA00023136"/>
    </source>
</evidence>
<dbReference type="EMBL" id="JADEYC010000012">
    <property type="protein sequence ID" value="MBE9374390.1"/>
    <property type="molecule type" value="Genomic_DNA"/>
</dbReference>
<feature type="transmembrane region" description="Helical" evidence="12">
    <location>
        <begin position="290"/>
        <end position="310"/>
    </location>
</feature>
<evidence type="ECO:0000259" key="13">
    <source>
        <dbReference type="Pfam" id="PF00909"/>
    </source>
</evidence>
<evidence type="ECO:0000256" key="5">
    <source>
        <dbReference type="ARBA" id="ARBA00022475"/>
    </source>
</evidence>
<evidence type="ECO:0000313" key="14">
    <source>
        <dbReference type="EMBL" id="MBE9374390.1"/>
    </source>
</evidence>
<name>A0A929FZB3_9PSEU</name>
<dbReference type="InterPro" id="IPR001905">
    <property type="entry name" value="Ammonium_transpt"/>
</dbReference>
<evidence type="ECO:0000256" key="4">
    <source>
        <dbReference type="ARBA" id="ARBA00022448"/>
    </source>
</evidence>
<feature type="transmembrane region" description="Helical" evidence="12">
    <location>
        <begin position="236"/>
        <end position="257"/>
    </location>
</feature>
<evidence type="ECO:0000256" key="1">
    <source>
        <dbReference type="ARBA" id="ARBA00004651"/>
    </source>
</evidence>
<dbReference type="InterPro" id="IPR018047">
    <property type="entry name" value="Ammonium_transpt_CS"/>
</dbReference>
<dbReference type="PANTHER" id="PTHR43029">
    <property type="entry name" value="AMMONIUM TRANSPORTER MEP2"/>
    <property type="match status" value="1"/>
</dbReference>
<keyword evidence="8 12" id="KW-0472">Membrane</keyword>
<evidence type="ECO:0000256" key="10">
    <source>
        <dbReference type="ARBA" id="ARBA00050025"/>
    </source>
</evidence>
<keyword evidence="9 12" id="KW-0924">Ammonia transport</keyword>
<dbReference type="SUPFAM" id="SSF111352">
    <property type="entry name" value="Ammonium transporter"/>
    <property type="match status" value="1"/>
</dbReference>
<evidence type="ECO:0000256" key="7">
    <source>
        <dbReference type="ARBA" id="ARBA00022989"/>
    </source>
</evidence>
<sequence>MNSGDTAWVLMSAALVLLMTPGLAFFYGGMVRSRGVLNMLMMCLGSIGVVGVLWVLVGYSMAFGNDVGMGLLGNPAEFFGLGQLLGDDQLSGTIPTMAFVGFQAMFAILTVALIAGAIADRARFGPWLLFTVLWAVIVYFPVAHWVFAFDEDDGSVRGGWIANSLEAVDFAGGTAVHINAGAAALALALVLGRRTGWPKDPGKPHNLPFVVLGAGLLWFGWFGFNAGSALAADASAATVLVNTLVATSAAMLGWLVVERFRDGHATTLGAASGIVAGLVAITPACSSVTPLGAIAVGAITGAVCALAVSLKFRFRYDDSLDVVGVHLIGGLVGTLLVGLFASPDAPEGVVGLFYGGGVDQLGRQAVGAIAVLAYSFVVSLVLALVVKALVGFRATVDDEAVGMDETEHAEAAYHFGDDPVGRRAAVAEGDVDRELEASPR</sequence>
<dbReference type="Pfam" id="PF00909">
    <property type="entry name" value="Ammonium_transp"/>
    <property type="match status" value="1"/>
</dbReference>
<evidence type="ECO:0000313" key="15">
    <source>
        <dbReference type="Proteomes" id="UP000598360"/>
    </source>
</evidence>
<feature type="transmembrane region" description="Helical" evidence="12">
    <location>
        <begin position="39"/>
        <end position="62"/>
    </location>
</feature>
<evidence type="ECO:0000256" key="9">
    <source>
        <dbReference type="ARBA" id="ARBA00023177"/>
    </source>
</evidence>
<accession>A0A929FZB3</accession>
<feature type="transmembrane region" description="Helical" evidence="12">
    <location>
        <begin position="6"/>
        <end position="27"/>
    </location>
</feature>
<dbReference type="AlphaFoldDB" id="A0A929FZB3"/>
<comment type="subunit">
    <text evidence="3">Homotrimer.</text>
</comment>
<feature type="transmembrane region" description="Helical" evidence="12">
    <location>
        <begin position="322"/>
        <end position="341"/>
    </location>
</feature>
<dbReference type="Proteomes" id="UP000598360">
    <property type="component" value="Unassembled WGS sequence"/>
</dbReference>
<feature type="transmembrane region" description="Helical" evidence="12">
    <location>
        <begin position="361"/>
        <end position="386"/>
    </location>
</feature>
<organism evidence="14 15">
    <name type="scientific">Saccharopolyspora montiporae</name>
    <dbReference type="NCBI Taxonomy" id="2781240"/>
    <lineage>
        <taxon>Bacteria</taxon>
        <taxon>Bacillati</taxon>
        <taxon>Actinomycetota</taxon>
        <taxon>Actinomycetes</taxon>
        <taxon>Pseudonocardiales</taxon>
        <taxon>Pseudonocardiaceae</taxon>
        <taxon>Saccharopolyspora</taxon>
    </lineage>
</organism>
<comment type="caution">
    <text evidence="14">The sequence shown here is derived from an EMBL/GenBank/DDBJ whole genome shotgun (WGS) entry which is preliminary data.</text>
</comment>
<comment type="similarity">
    <text evidence="2 12">Belongs to the ammonia transporter channel (TC 1.A.11.2) family.</text>
</comment>
<feature type="transmembrane region" description="Helical" evidence="12">
    <location>
        <begin position="127"/>
        <end position="147"/>
    </location>
</feature>
<proteinExistence type="inferred from homology"/>
<feature type="transmembrane region" description="Helical" evidence="12">
    <location>
        <begin position="94"/>
        <end position="115"/>
    </location>
</feature>
<feature type="transmembrane region" description="Helical" evidence="12">
    <location>
        <begin position="204"/>
        <end position="224"/>
    </location>
</feature>
<dbReference type="FunFam" id="1.10.3430.10:FF:000007">
    <property type="entry name" value="Ammonium transporter"/>
    <property type="match status" value="1"/>
</dbReference>
<dbReference type="Gene3D" id="1.10.3430.10">
    <property type="entry name" value="Ammonium transporter AmtB like domains"/>
    <property type="match status" value="1"/>
</dbReference>
<dbReference type="InterPro" id="IPR024041">
    <property type="entry name" value="NH4_transpt_AmtB-like_dom"/>
</dbReference>
<protein>
    <recommendedName>
        <fullName evidence="10 12">Ammonium transporter</fullName>
    </recommendedName>
</protein>
<dbReference type="InterPro" id="IPR029020">
    <property type="entry name" value="Ammonium/urea_transptr"/>
</dbReference>
<evidence type="ECO:0000256" key="11">
    <source>
        <dbReference type="ARBA" id="ARBA00054862"/>
    </source>
</evidence>
<feature type="transmembrane region" description="Helical" evidence="12">
    <location>
        <begin position="167"/>
        <end position="192"/>
    </location>
</feature>
<keyword evidence="4 12" id="KW-0813">Transport</keyword>
<evidence type="ECO:0000256" key="12">
    <source>
        <dbReference type="RuleBase" id="RU362002"/>
    </source>
</evidence>